<evidence type="ECO:0000313" key="2">
    <source>
        <dbReference type="Proteomes" id="UP001596972"/>
    </source>
</evidence>
<evidence type="ECO:0000313" key="1">
    <source>
        <dbReference type="EMBL" id="MFD0900185.1"/>
    </source>
</evidence>
<dbReference type="Pfam" id="PF22075">
    <property type="entry name" value="DUF6939"/>
    <property type="match status" value="1"/>
</dbReference>
<keyword evidence="2" id="KW-1185">Reference proteome</keyword>
<dbReference type="RefSeq" id="WP_378297136.1">
    <property type="nucleotide sequence ID" value="NZ_JBHTJA010000009.1"/>
</dbReference>
<protein>
    <submittedName>
        <fullName evidence="1">DUF6939 family protein</fullName>
    </submittedName>
</protein>
<name>A0ABW3EKB6_9ACTN</name>
<dbReference type="InterPro" id="IPR054219">
    <property type="entry name" value="DUF6939"/>
</dbReference>
<proteinExistence type="predicted"/>
<dbReference type="Proteomes" id="UP001596972">
    <property type="component" value="Unassembled WGS sequence"/>
</dbReference>
<organism evidence="1 2">
    <name type="scientific">Actinomadura sediminis</name>
    <dbReference type="NCBI Taxonomy" id="1038904"/>
    <lineage>
        <taxon>Bacteria</taxon>
        <taxon>Bacillati</taxon>
        <taxon>Actinomycetota</taxon>
        <taxon>Actinomycetes</taxon>
        <taxon>Streptosporangiales</taxon>
        <taxon>Thermomonosporaceae</taxon>
        <taxon>Actinomadura</taxon>
    </lineage>
</organism>
<dbReference type="EMBL" id="JBHTJA010000009">
    <property type="protein sequence ID" value="MFD0900185.1"/>
    <property type="molecule type" value="Genomic_DNA"/>
</dbReference>
<comment type="caution">
    <text evidence="1">The sequence shown here is derived from an EMBL/GenBank/DDBJ whole genome shotgun (WGS) entry which is preliminary data.</text>
</comment>
<accession>A0ABW3EKB6</accession>
<reference evidence="2" key="1">
    <citation type="journal article" date="2019" name="Int. J. Syst. Evol. Microbiol.">
        <title>The Global Catalogue of Microorganisms (GCM) 10K type strain sequencing project: providing services to taxonomists for standard genome sequencing and annotation.</title>
        <authorList>
            <consortium name="The Broad Institute Genomics Platform"/>
            <consortium name="The Broad Institute Genome Sequencing Center for Infectious Disease"/>
            <person name="Wu L."/>
            <person name="Ma J."/>
        </authorList>
    </citation>
    <scope>NUCLEOTIDE SEQUENCE [LARGE SCALE GENOMIC DNA]</scope>
    <source>
        <strain evidence="2">JCM 31202</strain>
    </source>
</reference>
<gene>
    <name evidence="1" type="ORF">ACFQ11_07260</name>
</gene>
<sequence length="192" mass="21464">MPIHLASRRRTVASLTAEFPGAQIIDATSKAMEPWVRLSPFYPHAGIPVPFCEGVTAQSVEGIWQALKVFEHADIDPAKLQVTTMRGLKRTVRRYGPVRGHRAGLDGARLLDYVTARRLIYLPSYQWVLDHRVTDLLERLRQLSDQAEVVLLDYTTNGDLTNVTKPLSHAALIHQYTEGSASGWRSECSKAS</sequence>